<organism evidence="1 2">
    <name type="scientific">Rhizophagus irregularis</name>
    <dbReference type="NCBI Taxonomy" id="588596"/>
    <lineage>
        <taxon>Eukaryota</taxon>
        <taxon>Fungi</taxon>
        <taxon>Fungi incertae sedis</taxon>
        <taxon>Mucoromycota</taxon>
        <taxon>Glomeromycotina</taxon>
        <taxon>Glomeromycetes</taxon>
        <taxon>Glomerales</taxon>
        <taxon>Glomeraceae</taxon>
        <taxon>Rhizophagus</taxon>
    </lineage>
</organism>
<name>A0A2I1FW44_9GLOM</name>
<sequence length="105" mass="12400">MIVNEFDNIKMENVKLDGAQGSWQEATDFSRSLLEKSENEILSLEISDRYRKNQKTVRKALEWKIKKKSNEYLDSSKKHDAELSCMFIVMRVGLHRLIRKTYCVD</sequence>
<dbReference type="VEuPathDB" id="FungiDB:FUN_000863"/>
<protein>
    <submittedName>
        <fullName evidence="1">Uncharacterized protein</fullName>
    </submittedName>
</protein>
<keyword evidence="2" id="KW-1185">Reference proteome</keyword>
<evidence type="ECO:0000313" key="1">
    <source>
        <dbReference type="EMBL" id="PKY38602.1"/>
    </source>
</evidence>
<reference evidence="1 2" key="1">
    <citation type="submission" date="2015-10" db="EMBL/GenBank/DDBJ databases">
        <title>Genome analyses suggest a sexual origin of heterokaryosis in a supposedly ancient asexual fungus.</title>
        <authorList>
            <person name="Ropars J."/>
            <person name="Sedzielewska K."/>
            <person name="Noel J."/>
            <person name="Charron P."/>
            <person name="Farinelli L."/>
            <person name="Marton T."/>
            <person name="Kruger M."/>
            <person name="Pelin A."/>
            <person name="Brachmann A."/>
            <person name="Corradi N."/>
        </authorList>
    </citation>
    <scope>NUCLEOTIDE SEQUENCE [LARGE SCALE GENOMIC DNA]</scope>
    <source>
        <strain evidence="1 2">A4</strain>
    </source>
</reference>
<dbReference type="EMBL" id="LLXI01000033">
    <property type="protein sequence ID" value="PKY38602.1"/>
    <property type="molecule type" value="Genomic_DNA"/>
</dbReference>
<comment type="caution">
    <text evidence="1">The sequence shown here is derived from an EMBL/GenBank/DDBJ whole genome shotgun (WGS) entry which is preliminary data.</text>
</comment>
<dbReference type="Proteomes" id="UP000234323">
    <property type="component" value="Unassembled WGS sequence"/>
</dbReference>
<dbReference type="VEuPathDB" id="FungiDB:RhiirFUN_022808"/>
<evidence type="ECO:0000313" key="2">
    <source>
        <dbReference type="Proteomes" id="UP000234323"/>
    </source>
</evidence>
<accession>A0A2I1FW44</accession>
<feature type="non-terminal residue" evidence="1">
    <location>
        <position position="105"/>
    </location>
</feature>
<dbReference type="AlphaFoldDB" id="A0A2I1FW44"/>
<proteinExistence type="predicted"/>
<gene>
    <name evidence="1" type="ORF">RhiirA4_392259</name>
</gene>